<evidence type="ECO:0000313" key="1">
    <source>
        <dbReference type="EMBL" id="CAA9427048.1"/>
    </source>
</evidence>
<reference evidence="1" key="1">
    <citation type="submission" date="2020-02" db="EMBL/GenBank/DDBJ databases">
        <authorList>
            <person name="Meier V. D."/>
        </authorList>
    </citation>
    <scope>NUCLEOTIDE SEQUENCE</scope>
    <source>
        <strain evidence="1">AVDCRST_MAG22</strain>
    </source>
</reference>
<gene>
    <name evidence="1" type="ORF">AVDCRST_MAG22-2983</name>
</gene>
<dbReference type="EMBL" id="CADCUV010000138">
    <property type="protein sequence ID" value="CAA9427048.1"/>
    <property type="molecule type" value="Genomic_DNA"/>
</dbReference>
<feature type="non-terminal residue" evidence="1">
    <location>
        <position position="1"/>
    </location>
</feature>
<accession>A0A6J4PVE1</accession>
<protein>
    <submittedName>
        <fullName evidence="1">Uncharacterized protein</fullName>
    </submittedName>
</protein>
<organism evidence="1">
    <name type="scientific">uncultured Rubrobacteraceae bacterium</name>
    <dbReference type="NCBI Taxonomy" id="349277"/>
    <lineage>
        <taxon>Bacteria</taxon>
        <taxon>Bacillati</taxon>
        <taxon>Actinomycetota</taxon>
        <taxon>Rubrobacteria</taxon>
        <taxon>Rubrobacterales</taxon>
        <taxon>Rubrobacteraceae</taxon>
        <taxon>environmental samples</taxon>
    </lineage>
</organism>
<sequence>GWRVNFTEPRREKFRDGLFHAFW</sequence>
<name>A0A6J4PVE1_9ACTN</name>
<proteinExistence type="predicted"/>
<dbReference type="AlphaFoldDB" id="A0A6J4PVE1"/>